<protein>
    <submittedName>
        <fullName evidence="2">Uncharacterized protein</fullName>
    </submittedName>
</protein>
<name>A0ABC9TZS5_CLOSY</name>
<accession>A0ABC9TZS5</accession>
<feature type="transmembrane region" description="Helical" evidence="1">
    <location>
        <begin position="6"/>
        <end position="26"/>
    </location>
</feature>
<dbReference type="Proteomes" id="UP000016491">
    <property type="component" value="Unassembled WGS sequence"/>
</dbReference>
<dbReference type="AlphaFoldDB" id="A0ABC9TZS5"/>
<comment type="caution">
    <text evidence="2">The sequence shown here is derived from an EMBL/GenBank/DDBJ whole genome shotgun (WGS) entry which is preliminary data.</text>
</comment>
<sequence length="56" mass="6315">MFCQSFPVSSFFIIIAQSAIIFQLRFSCNCRLSHRAGSLANRFRHGSFSIALSPVF</sequence>
<keyword evidence="1" id="KW-0812">Transmembrane</keyword>
<keyword evidence="1" id="KW-0472">Membrane</keyword>
<dbReference type="EMBL" id="AWSU01000132">
    <property type="protein sequence ID" value="ERI78087.1"/>
    <property type="molecule type" value="Genomic_DNA"/>
</dbReference>
<proteinExistence type="predicted"/>
<keyword evidence="1" id="KW-1133">Transmembrane helix</keyword>
<evidence type="ECO:0000313" key="3">
    <source>
        <dbReference type="Proteomes" id="UP000016491"/>
    </source>
</evidence>
<reference evidence="2 3" key="1">
    <citation type="submission" date="2013-07" db="EMBL/GenBank/DDBJ databases">
        <authorList>
            <person name="Weinstock G."/>
            <person name="Sodergren E."/>
            <person name="Wylie T."/>
            <person name="Fulton L."/>
            <person name="Fulton R."/>
            <person name="Fronick C."/>
            <person name="O'Laughlin M."/>
            <person name="Godfrey J."/>
            <person name="Miner T."/>
            <person name="Herter B."/>
            <person name="Appelbaum E."/>
            <person name="Cordes M."/>
            <person name="Lek S."/>
            <person name="Wollam A."/>
            <person name="Pepin K.H."/>
            <person name="Palsikar V.B."/>
            <person name="Mitreva M."/>
            <person name="Wilson R.K."/>
        </authorList>
    </citation>
    <scope>NUCLEOTIDE SEQUENCE [LARGE SCALE GENOMIC DNA]</scope>
    <source>
        <strain evidence="2 3">ATCC 14940</strain>
    </source>
</reference>
<organism evidence="2 3">
    <name type="scientific">[Clostridium] symbiosum ATCC 14940</name>
    <dbReference type="NCBI Taxonomy" id="411472"/>
    <lineage>
        <taxon>Bacteria</taxon>
        <taxon>Bacillati</taxon>
        <taxon>Bacillota</taxon>
        <taxon>Clostridia</taxon>
        <taxon>Lachnospirales</taxon>
        <taxon>Lachnospiraceae</taxon>
        <taxon>Otoolea</taxon>
    </lineage>
</organism>
<evidence type="ECO:0000313" key="2">
    <source>
        <dbReference type="EMBL" id="ERI78087.1"/>
    </source>
</evidence>
<gene>
    <name evidence="2" type="ORF">CLOSYM_01667</name>
</gene>
<evidence type="ECO:0000256" key="1">
    <source>
        <dbReference type="SAM" id="Phobius"/>
    </source>
</evidence>